<proteinExistence type="predicted"/>
<dbReference type="SUPFAM" id="SSF53098">
    <property type="entry name" value="Ribonuclease H-like"/>
    <property type="match status" value="1"/>
</dbReference>
<accession>A0A371EZU4</accession>
<name>A0A371EZU4_MUCPR</name>
<sequence>MTLEEVGEENVVQVVTRNESNYKAAGKMLVGKRTTGGKLAQRVVMDDKFWKSIVVCLKGADPLIKLLHLVSSDTKPVIGFIYEEMKRAKEKIQHSFKCVKKHYMPLWTIIDEGWNRQILWPLNATSYSLNPQFHYNPNFKAGFEVKHGLYECLCKLVTKQDWSKVDLMLEDFKHARYFFGNNLAKVAIKILKQLFDGILMVHMKRRNCLRQQTLNDVMLVMSNSKLAKRHHAGKAMEYSMDNLSSYDEWIAENSGSSSNNEESELDDLCFYFLNEDYKLKGQVGEDADGDGAYVDDQQIHDDDDIEFDDEDGASDATDDVMDGDGSFKEDECCEDFDVNALLL</sequence>
<dbReference type="Proteomes" id="UP000257109">
    <property type="component" value="Unassembled WGS sequence"/>
</dbReference>
<evidence type="ECO:0000256" key="1">
    <source>
        <dbReference type="SAM" id="MobiDB-lite"/>
    </source>
</evidence>
<keyword evidence="3" id="KW-1185">Reference proteome</keyword>
<dbReference type="OrthoDB" id="1395428at2759"/>
<dbReference type="EMBL" id="QJKJ01011281">
    <property type="protein sequence ID" value="RDX71562.1"/>
    <property type="molecule type" value="Genomic_DNA"/>
</dbReference>
<dbReference type="PANTHER" id="PTHR32166">
    <property type="entry name" value="OSJNBA0013A04.12 PROTEIN"/>
    <property type="match status" value="1"/>
</dbReference>
<evidence type="ECO:0008006" key="4">
    <source>
        <dbReference type="Google" id="ProtNLM"/>
    </source>
</evidence>
<evidence type="ECO:0000313" key="3">
    <source>
        <dbReference type="Proteomes" id="UP000257109"/>
    </source>
</evidence>
<evidence type="ECO:0000313" key="2">
    <source>
        <dbReference type="EMBL" id="RDX71562.1"/>
    </source>
</evidence>
<dbReference type="PANTHER" id="PTHR32166:SF122">
    <property type="entry name" value="OS09G0499600 PROTEIN"/>
    <property type="match status" value="1"/>
</dbReference>
<dbReference type="AlphaFoldDB" id="A0A371EZU4"/>
<organism evidence="2 3">
    <name type="scientific">Mucuna pruriens</name>
    <name type="common">Velvet bean</name>
    <name type="synonym">Dolichos pruriens</name>
    <dbReference type="NCBI Taxonomy" id="157652"/>
    <lineage>
        <taxon>Eukaryota</taxon>
        <taxon>Viridiplantae</taxon>
        <taxon>Streptophyta</taxon>
        <taxon>Embryophyta</taxon>
        <taxon>Tracheophyta</taxon>
        <taxon>Spermatophyta</taxon>
        <taxon>Magnoliopsida</taxon>
        <taxon>eudicotyledons</taxon>
        <taxon>Gunneridae</taxon>
        <taxon>Pentapetalae</taxon>
        <taxon>rosids</taxon>
        <taxon>fabids</taxon>
        <taxon>Fabales</taxon>
        <taxon>Fabaceae</taxon>
        <taxon>Papilionoideae</taxon>
        <taxon>50 kb inversion clade</taxon>
        <taxon>NPAAA clade</taxon>
        <taxon>indigoferoid/millettioid clade</taxon>
        <taxon>Phaseoleae</taxon>
        <taxon>Mucuna</taxon>
    </lineage>
</organism>
<dbReference type="InterPro" id="IPR012337">
    <property type="entry name" value="RNaseH-like_sf"/>
</dbReference>
<feature type="compositionally biased region" description="Acidic residues" evidence="1">
    <location>
        <begin position="303"/>
        <end position="322"/>
    </location>
</feature>
<feature type="non-terminal residue" evidence="2">
    <location>
        <position position="1"/>
    </location>
</feature>
<gene>
    <name evidence="2" type="ORF">CR513_49074</name>
</gene>
<protein>
    <recommendedName>
        <fullName evidence="4">DUF659 domain-containing protein</fullName>
    </recommendedName>
</protein>
<feature type="region of interest" description="Disordered" evidence="1">
    <location>
        <begin position="303"/>
        <end position="328"/>
    </location>
</feature>
<comment type="caution">
    <text evidence="2">The sequence shown here is derived from an EMBL/GenBank/DDBJ whole genome shotgun (WGS) entry which is preliminary data.</text>
</comment>
<reference evidence="2" key="1">
    <citation type="submission" date="2018-05" db="EMBL/GenBank/DDBJ databases">
        <title>Draft genome of Mucuna pruriens seed.</title>
        <authorList>
            <person name="Nnadi N.E."/>
            <person name="Vos R."/>
            <person name="Hasami M.H."/>
            <person name="Devisetty U.K."/>
            <person name="Aguiy J.C."/>
        </authorList>
    </citation>
    <scope>NUCLEOTIDE SEQUENCE [LARGE SCALE GENOMIC DNA]</scope>
    <source>
        <strain evidence="2">JCA_2017</strain>
    </source>
</reference>
<dbReference type="STRING" id="157652.A0A371EZU4"/>